<comment type="caution">
    <text evidence="2">The sequence shown here is derived from an EMBL/GenBank/DDBJ whole genome shotgun (WGS) entry which is preliminary data.</text>
</comment>
<dbReference type="AlphaFoldDB" id="A0A1J5P544"/>
<evidence type="ECO:0000256" key="1">
    <source>
        <dbReference type="SAM" id="MobiDB-lite"/>
    </source>
</evidence>
<gene>
    <name evidence="2" type="ORF">GALL_525910</name>
</gene>
<name>A0A1J5P544_9ZZZZ</name>
<proteinExistence type="predicted"/>
<accession>A0A1J5P544</accession>
<organism evidence="2">
    <name type="scientific">mine drainage metagenome</name>
    <dbReference type="NCBI Taxonomy" id="410659"/>
    <lineage>
        <taxon>unclassified sequences</taxon>
        <taxon>metagenomes</taxon>
        <taxon>ecological metagenomes</taxon>
    </lineage>
</organism>
<feature type="region of interest" description="Disordered" evidence="1">
    <location>
        <begin position="39"/>
        <end position="100"/>
    </location>
</feature>
<feature type="compositionally biased region" description="Polar residues" evidence="1">
    <location>
        <begin position="72"/>
        <end position="100"/>
    </location>
</feature>
<evidence type="ECO:0000313" key="2">
    <source>
        <dbReference type="EMBL" id="OIQ65848.1"/>
    </source>
</evidence>
<reference evidence="2" key="1">
    <citation type="submission" date="2016-10" db="EMBL/GenBank/DDBJ databases">
        <title>Sequence of Gallionella enrichment culture.</title>
        <authorList>
            <person name="Poehlein A."/>
            <person name="Muehling M."/>
            <person name="Daniel R."/>
        </authorList>
    </citation>
    <scope>NUCLEOTIDE SEQUENCE</scope>
</reference>
<dbReference type="EMBL" id="MLJW01007018">
    <property type="protein sequence ID" value="OIQ65848.1"/>
    <property type="molecule type" value="Genomic_DNA"/>
</dbReference>
<protein>
    <submittedName>
        <fullName evidence="2">Uncharacterized protein</fullName>
    </submittedName>
</protein>
<sequence length="131" mass="14009">MEPSERPIIRHPGEINTSTVAVCTEDSLSTSRTSLLDCIPSSSDIGVRKTTRSPASNATDARSRRSDASPRKTSTTRTDSRLKISTSSTFLPISPESSGTATSVKNFIFDLSLSSADIDCRSGNSRANSPR</sequence>
<feature type="compositionally biased region" description="Basic and acidic residues" evidence="1">
    <location>
        <begin position="61"/>
        <end position="70"/>
    </location>
</feature>